<gene>
    <name evidence="1" type="ORF">B0T21DRAFT_101563</name>
</gene>
<protein>
    <submittedName>
        <fullName evidence="1">Uncharacterized protein</fullName>
    </submittedName>
</protein>
<comment type="caution">
    <text evidence="1">The sequence shown here is derived from an EMBL/GenBank/DDBJ whole genome shotgun (WGS) entry which is preliminary data.</text>
</comment>
<name>A0AA40ETS6_9PEZI</name>
<dbReference type="Proteomes" id="UP001172159">
    <property type="component" value="Unassembled WGS sequence"/>
</dbReference>
<proteinExistence type="predicted"/>
<reference evidence="1" key="1">
    <citation type="submission" date="2023-06" db="EMBL/GenBank/DDBJ databases">
        <title>Genome-scale phylogeny and comparative genomics of the fungal order Sordariales.</title>
        <authorList>
            <consortium name="Lawrence Berkeley National Laboratory"/>
            <person name="Hensen N."/>
            <person name="Bonometti L."/>
            <person name="Westerberg I."/>
            <person name="Brannstrom I.O."/>
            <person name="Guillou S."/>
            <person name="Cros-Aarteil S."/>
            <person name="Calhoun S."/>
            <person name="Haridas S."/>
            <person name="Kuo A."/>
            <person name="Mondo S."/>
            <person name="Pangilinan J."/>
            <person name="Riley R."/>
            <person name="Labutti K."/>
            <person name="Andreopoulos B."/>
            <person name="Lipzen A."/>
            <person name="Chen C."/>
            <person name="Yanf M."/>
            <person name="Daum C."/>
            <person name="Ng V."/>
            <person name="Clum A."/>
            <person name="Steindorff A."/>
            <person name="Ohm R."/>
            <person name="Martin F."/>
            <person name="Silar P."/>
            <person name="Natvig D."/>
            <person name="Lalanne C."/>
            <person name="Gautier V."/>
            <person name="Ament-Velasquez S.L."/>
            <person name="Kruys A."/>
            <person name="Hutchinson M.I."/>
            <person name="Powell A.J."/>
            <person name="Barry K."/>
            <person name="Miller A.N."/>
            <person name="Grigoriev I.V."/>
            <person name="Debuchy R."/>
            <person name="Gladieux P."/>
            <person name="Thoren M.H."/>
            <person name="Johannesson H."/>
        </authorList>
    </citation>
    <scope>NUCLEOTIDE SEQUENCE</scope>
    <source>
        <strain evidence="1">CBS 540.89</strain>
    </source>
</reference>
<dbReference type="EMBL" id="JAUKTV010000002">
    <property type="protein sequence ID" value="KAK0745362.1"/>
    <property type="molecule type" value="Genomic_DNA"/>
</dbReference>
<keyword evidence="2" id="KW-1185">Reference proteome</keyword>
<sequence>MHLFSSIKVCPHPAFVVDQQGTPQCLSLESCLADGSIPFPVHPLTLIRSLSWLIASYLFICDLGSFPSAHVSPSHHLQLVFSVIPHSHMINKKDQHKQPQHHHHDHHHELVGIPPTIRQTTSFIHTLHPHRHRLHKSHPTHQLGSPLTDKLHSSHKRLTKIGHFIRPYINPFFISSYHPLILSTATNPS</sequence>
<organism evidence="1 2">
    <name type="scientific">Apiosordaria backusii</name>
    <dbReference type="NCBI Taxonomy" id="314023"/>
    <lineage>
        <taxon>Eukaryota</taxon>
        <taxon>Fungi</taxon>
        <taxon>Dikarya</taxon>
        <taxon>Ascomycota</taxon>
        <taxon>Pezizomycotina</taxon>
        <taxon>Sordariomycetes</taxon>
        <taxon>Sordariomycetidae</taxon>
        <taxon>Sordariales</taxon>
        <taxon>Lasiosphaeriaceae</taxon>
        <taxon>Apiosordaria</taxon>
    </lineage>
</organism>
<evidence type="ECO:0000313" key="1">
    <source>
        <dbReference type="EMBL" id="KAK0745362.1"/>
    </source>
</evidence>
<evidence type="ECO:0000313" key="2">
    <source>
        <dbReference type="Proteomes" id="UP001172159"/>
    </source>
</evidence>
<accession>A0AA40ETS6</accession>
<dbReference type="AlphaFoldDB" id="A0AA40ETS6"/>